<evidence type="ECO:0008006" key="3">
    <source>
        <dbReference type="Google" id="ProtNLM"/>
    </source>
</evidence>
<evidence type="ECO:0000313" key="2">
    <source>
        <dbReference type="Proteomes" id="UP000002727"/>
    </source>
</evidence>
<dbReference type="GeneID" id="7016918"/>
<dbReference type="PANTHER" id="PTHR38597:SF1">
    <property type="entry name" value="BLL3834 PROTEIN"/>
    <property type="match status" value="1"/>
</dbReference>
<dbReference type="KEGG" id="ton:TON_0619"/>
<name>B6YUS0_THEON</name>
<dbReference type="eggNOG" id="arCOG04253">
    <property type="taxonomic scope" value="Archaea"/>
</dbReference>
<dbReference type="Proteomes" id="UP000002727">
    <property type="component" value="Chromosome"/>
</dbReference>
<keyword evidence="2" id="KW-1185">Reference proteome</keyword>
<dbReference type="PANTHER" id="PTHR38597">
    <property type="entry name" value="BLL3834 PROTEIN"/>
    <property type="match status" value="1"/>
</dbReference>
<accession>B6YUS0</accession>
<dbReference type="RefSeq" id="WP_012571578.1">
    <property type="nucleotide sequence ID" value="NC_011529.1"/>
</dbReference>
<dbReference type="Pfam" id="PF05559">
    <property type="entry name" value="DUF763"/>
    <property type="match status" value="1"/>
</dbReference>
<proteinExistence type="predicted"/>
<evidence type="ECO:0000313" key="1">
    <source>
        <dbReference type="EMBL" id="ACJ16106.1"/>
    </source>
</evidence>
<dbReference type="STRING" id="523850.TON_0619"/>
<sequence length="381" mass="43735">MRNVADLPLHGGHVPPWLAQRMRKLTRLVLILAVEEYGTKGLLERLSDPVWFQAFNNVIGMDWDSSGSTTVTAGMIKDALWREELGVKAAGGKGKKSRATPEELKTIAEIYDLDPTPYVRTSRLVAKVDTVALQTGYQLYHHVFFLDEEGNWAVIQQGMNEAERMARRFHWFDAEVFTLDPHKGIAGLKREFALNTVSNEARKYQKTLLDIIQEKPVKIERELESLKAIARGYRPLVYYKPRDVDEKTLIQKYESLGKLELNRRALEFARELSVNNYEELLLLKGLGPSTLRALSLVLELVYDVHPSWKDPVTHPPDPFKFTYAVGGKDRVPFPVERGTYDELISFLEKLVEKNLQEKALVRNVTKITKNWKFPEEEKRAT</sequence>
<protein>
    <recommendedName>
        <fullName evidence="3">DUF763 domain-containing protein</fullName>
    </recommendedName>
</protein>
<dbReference type="AlphaFoldDB" id="B6YUS0"/>
<gene>
    <name evidence="1" type="ordered locus">TON_0619</name>
</gene>
<reference evidence="1 2" key="1">
    <citation type="journal article" date="2008" name="J. Bacteriol.">
        <title>The complete genome sequence of Thermococcus onnurineus NA1 reveals a mixed heterotrophic and carboxydotrophic metabolism.</title>
        <authorList>
            <person name="Lee H.S."/>
            <person name="Kang S.G."/>
            <person name="Bae S.S."/>
            <person name="Lim J.K."/>
            <person name="Cho Y."/>
            <person name="Kim Y.J."/>
            <person name="Jeon J.H."/>
            <person name="Cha S.S."/>
            <person name="Kwon K.K."/>
            <person name="Kim H.T."/>
            <person name="Park C.J."/>
            <person name="Lee H.W."/>
            <person name="Kim S.I."/>
            <person name="Chun J."/>
            <person name="Colwell R.R."/>
            <person name="Kim S.J."/>
            <person name="Lee J.H."/>
        </authorList>
    </citation>
    <scope>NUCLEOTIDE SEQUENCE [LARGE SCALE GENOMIC DNA]</scope>
    <source>
        <strain evidence="1 2">NA1</strain>
    </source>
</reference>
<dbReference type="InterPro" id="IPR008482">
    <property type="entry name" value="DUF763"/>
</dbReference>
<dbReference type="OrthoDB" id="9948at2157"/>
<dbReference type="HOGENOM" id="CLU_061722_0_0_2"/>
<dbReference type="EMBL" id="CP000855">
    <property type="protein sequence ID" value="ACJ16106.1"/>
    <property type="molecule type" value="Genomic_DNA"/>
</dbReference>
<dbReference type="PATRIC" id="fig|523850.10.peg.620"/>
<organism evidence="1 2">
    <name type="scientific">Thermococcus onnurineus (strain NA1)</name>
    <dbReference type="NCBI Taxonomy" id="523850"/>
    <lineage>
        <taxon>Archaea</taxon>
        <taxon>Methanobacteriati</taxon>
        <taxon>Methanobacteriota</taxon>
        <taxon>Thermococci</taxon>
        <taxon>Thermococcales</taxon>
        <taxon>Thermococcaceae</taxon>
        <taxon>Thermococcus</taxon>
    </lineage>
</organism>